<protein>
    <submittedName>
        <fullName evidence="1">Uncharacterized protein</fullName>
    </submittedName>
</protein>
<sequence length="245" mass="27402">MGATDIFGVQSSVARYRVRLQVLDKIVGGVPSSESVIKGWLKTRMELGDRDLQELTQKTLAERFPDRQPTADELADALLESDAAPSINGFKRIPDTGELAYEGRCMKAAIKEWANSAYPGTDWDGKTAHDTEVGRPLPKGFRKGLMATISERAFVPEVYIGLGVKEPTGVEERIKHVMTPQGPRSSINRVEYVERPLIEFEVKVHDDFLTTEAWGRIWERGEDIGIGADRGRSDGKFELLAWERI</sequence>
<organism evidence="1 2">
    <name type="scientific">Nonomuraea guangzhouensis</name>
    <dbReference type="NCBI Taxonomy" id="1291555"/>
    <lineage>
        <taxon>Bacteria</taxon>
        <taxon>Bacillati</taxon>
        <taxon>Actinomycetota</taxon>
        <taxon>Actinomycetes</taxon>
        <taxon>Streptosporangiales</taxon>
        <taxon>Streptosporangiaceae</taxon>
        <taxon>Nonomuraea</taxon>
    </lineage>
</organism>
<comment type="caution">
    <text evidence="1">The sequence shown here is derived from an EMBL/GenBank/DDBJ whole genome shotgun (WGS) entry which is preliminary data.</text>
</comment>
<dbReference type="Proteomes" id="UP001597097">
    <property type="component" value="Unassembled WGS sequence"/>
</dbReference>
<name>A0ABW4GWK8_9ACTN</name>
<evidence type="ECO:0000313" key="2">
    <source>
        <dbReference type="Proteomes" id="UP001597097"/>
    </source>
</evidence>
<gene>
    <name evidence="1" type="ORF">ACFSJ0_58580</name>
</gene>
<evidence type="ECO:0000313" key="1">
    <source>
        <dbReference type="EMBL" id="MFD1546940.1"/>
    </source>
</evidence>
<accession>A0ABW4GWK8</accession>
<dbReference type="RefSeq" id="WP_219536653.1">
    <property type="nucleotide sequence ID" value="NZ_JAHKRM010000031.1"/>
</dbReference>
<keyword evidence="2" id="KW-1185">Reference proteome</keyword>
<dbReference type="EMBL" id="JBHUCM010000070">
    <property type="protein sequence ID" value="MFD1546940.1"/>
    <property type="molecule type" value="Genomic_DNA"/>
</dbReference>
<proteinExistence type="predicted"/>
<reference evidence="2" key="1">
    <citation type="journal article" date="2019" name="Int. J. Syst. Evol. Microbiol.">
        <title>The Global Catalogue of Microorganisms (GCM) 10K type strain sequencing project: providing services to taxonomists for standard genome sequencing and annotation.</title>
        <authorList>
            <consortium name="The Broad Institute Genomics Platform"/>
            <consortium name="The Broad Institute Genome Sequencing Center for Infectious Disease"/>
            <person name="Wu L."/>
            <person name="Ma J."/>
        </authorList>
    </citation>
    <scope>NUCLEOTIDE SEQUENCE [LARGE SCALE GENOMIC DNA]</scope>
    <source>
        <strain evidence="2">CGMCC 1.15399</strain>
    </source>
</reference>